<feature type="transmembrane region" description="Helical" evidence="1">
    <location>
        <begin position="35"/>
        <end position="55"/>
    </location>
</feature>
<accession>A0A8G2F4I8</accession>
<feature type="domain" description="Uncharacterized protein YyaB-like PH" evidence="2">
    <location>
        <begin position="53"/>
        <end position="128"/>
    </location>
</feature>
<keyword evidence="1" id="KW-1133">Transmembrane helix</keyword>
<keyword evidence="1" id="KW-0812">Transmembrane</keyword>
<organism evidence="3 4">
    <name type="scientific">Parabacteroides chinchillae</name>
    <dbReference type="NCBI Taxonomy" id="871327"/>
    <lineage>
        <taxon>Bacteria</taxon>
        <taxon>Pseudomonadati</taxon>
        <taxon>Bacteroidota</taxon>
        <taxon>Bacteroidia</taxon>
        <taxon>Bacteroidales</taxon>
        <taxon>Tannerellaceae</taxon>
        <taxon>Parabacteroides</taxon>
    </lineage>
</organism>
<dbReference type="GO" id="GO:0030153">
    <property type="term" value="P:bacteriocin immunity"/>
    <property type="evidence" value="ECO:0007669"/>
    <property type="project" value="InterPro"/>
</dbReference>
<evidence type="ECO:0000259" key="2">
    <source>
        <dbReference type="Pfam" id="PF06713"/>
    </source>
</evidence>
<dbReference type="RefSeq" id="WP_103982842.1">
    <property type="nucleotide sequence ID" value="NZ_FNVS01000005.1"/>
</dbReference>
<dbReference type="Pfam" id="PF06713">
    <property type="entry name" value="bPH_4"/>
    <property type="match status" value="1"/>
</dbReference>
<keyword evidence="4" id="KW-1185">Reference proteome</keyword>
<protein>
    <submittedName>
        <fullName evidence="3">PH domain-containing protein</fullName>
    </submittedName>
</protein>
<name>A0A8G2F4I8_9BACT</name>
<proteinExistence type="predicted"/>
<dbReference type="AlphaFoldDB" id="A0A8G2F4I8"/>
<sequence length="138" mass="15802">MDRVFKSKVGWWFHLGLLIIIAVCIRAFLSTNVAGMIVGLLTCMLLIHMLLNTWYKITEDGQLVVHCSIFPEKRIAVSDITAVETTVMPVSSYALSLDRLIIYKNGFQWMLVSPTNKKEFLKLLRKHNPDIQIKEPVI</sequence>
<gene>
    <name evidence="3" type="ORF">SAMN05444001_10572</name>
</gene>
<evidence type="ECO:0000313" key="4">
    <source>
        <dbReference type="Proteomes" id="UP000236725"/>
    </source>
</evidence>
<evidence type="ECO:0000256" key="1">
    <source>
        <dbReference type="SAM" id="Phobius"/>
    </source>
</evidence>
<evidence type="ECO:0000313" key="3">
    <source>
        <dbReference type="EMBL" id="SEF70952.1"/>
    </source>
</evidence>
<dbReference type="Proteomes" id="UP000236725">
    <property type="component" value="Unassembled WGS sequence"/>
</dbReference>
<keyword evidence="1" id="KW-0472">Membrane</keyword>
<dbReference type="EMBL" id="FNVS01000005">
    <property type="protein sequence ID" value="SEF70952.1"/>
    <property type="molecule type" value="Genomic_DNA"/>
</dbReference>
<dbReference type="InterPro" id="IPR009589">
    <property type="entry name" value="PH_YyaB-like"/>
</dbReference>
<comment type="caution">
    <text evidence="3">The sequence shown here is derived from an EMBL/GenBank/DDBJ whole genome shotgun (WGS) entry which is preliminary data.</text>
</comment>
<reference evidence="3 4" key="1">
    <citation type="submission" date="2016-10" db="EMBL/GenBank/DDBJ databases">
        <authorList>
            <person name="Varghese N."/>
            <person name="Submissions S."/>
        </authorList>
    </citation>
    <scope>NUCLEOTIDE SEQUENCE [LARGE SCALE GENOMIC DNA]</scope>
    <source>
        <strain evidence="3 4">DSM 29073</strain>
    </source>
</reference>
<feature type="transmembrane region" description="Helical" evidence="1">
    <location>
        <begin position="12"/>
        <end position="29"/>
    </location>
</feature>